<keyword evidence="1" id="KW-1133">Transmembrane helix</keyword>
<evidence type="ECO:0000313" key="3">
    <source>
        <dbReference type="EMBL" id="CAB4193562.1"/>
    </source>
</evidence>
<protein>
    <submittedName>
        <fullName evidence="3">Uncharacterized protein</fullName>
    </submittedName>
</protein>
<proteinExistence type="predicted"/>
<feature type="transmembrane region" description="Helical" evidence="1">
    <location>
        <begin position="12"/>
        <end position="38"/>
    </location>
</feature>
<keyword evidence="1" id="KW-0812">Transmembrane</keyword>
<dbReference type="EMBL" id="LR796916">
    <property type="protein sequence ID" value="CAB4175259.1"/>
    <property type="molecule type" value="Genomic_DNA"/>
</dbReference>
<gene>
    <name evidence="3" type="ORF">UFOVP1247_100</name>
    <name evidence="2" type="ORF">UFOVP970_140</name>
</gene>
<accession>A0A6J5RCF7</accession>
<organism evidence="3">
    <name type="scientific">uncultured Caudovirales phage</name>
    <dbReference type="NCBI Taxonomy" id="2100421"/>
    <lineage>
        <taxon>Viruses</taxon>
        <taxon>Duplodnaviria</taxon>
        <taxon>Heunggongvirae</taxon>
        <taxon>Uroviricota</taxon>
        <taxon>Caudoviricetes</taxon>
        <taxon>Peduoviridae</taxon>
        <taxon>Maltschvirus</taxon>
        <taxon>Maltschvirus maltsch</taxon>
    </lineage>
</organism>
<name>A0A6J5RCF7_9CAUD</name>
<evidence type="ECO:0000256" key="1">
    <source>
        <dbReference type="SAM" id="Phobius"/>
    </source>
</evidence>
<keyword evidence="1" id="KW-0472">Membrane</keyword>
<dbReference type="EMBL" id="LR797195">
    <property type="protein sequence ID" value="CAB4193562.1"/>
    <property type="molecule type" value="Genomic_DNA"/>
</dbReference>
<reference evidence="3" key="1">
    <citation type="submission" date="2020-05" db="EMBL/GenBank/DDBJ databases">
        <authorList>
            <person name="Chiriac C."/>
            <person name="Salcher M."/>
            <person name="Ghai R."/>
            <person name="Kavagutti S V."/>
        </authorList>
    </citation>
    <scope>NUCLEOTIDE SEQUENCE</scope>
</reference>
<evidence type="ECO:0000313" key="2">
    <source>
        <dbReference type="EMBL" id="CAB4175259.1"/>
    </source>
</evidence>
<sequence>MIKIDPRTLLQITLVAGIVYLASYGIDGWGWLTFALLLTL</sequence>